<comment type="caution">
    <text evidence="2">The sequence shown here is derived from an EMBL/GenBank/DDBJ whole genome shotgun (WGS) entry which is preliminary data.</text>
</comment>
<accession>A0ABD1N484</accession>
<name>A0ABD1N484_9FABA</name>
<dbReference type="PANTHER" id="PTHR33672">
    <property type="entry name" value="YCF3-INTERACTING PROTEIN 1, CHLOROPLASTIC"/>
    <property type="match status" value="1"/>
</dbReference>
<gene>
    <name evidence="2" type="ORF">Fmac_004198</name>
</gene>
<dbReference type="AlphaFoldDB" id="A0ABD1N484"/>
<feature type="region of interest" description="Disordered" evidence="1">
    <location>
        <begin position="1"/>
        <end position="36"/>
    </location>
</feature>
<organism evidence="2 3">
    <name type="scientific">Flemingia macrophylla</name>
    <dbReference type="NCBI Taxonomy" id="520843"/>
    <lineage>
        <taxon>Eukaryota</taxon>
        <taxon>Viridiplantae</taxon>
        <taxon>Streptophyta</taxon>
        <taxon>Embryophyta</taxon>
        <taxon>Tracheophyta</taxon>
        <taxon>Spermatophyta</taxon>
        <taxon>Magnoliopsida</taxon>
        <taxon>eudicotyledons</taxon>
        <taxon>Gunneridae</taxon>
        <taxon>Pentapetalae</taxon>
        <taxon>rosids</taxon>
        <taxon>fabids</taxon>
        <taxon>Fabales</taxon>
        <taxon>Fabaceae</taxon>
        <taxon>Papilionoideae</taxon>
        <taxon>50 kb inversion clade</taxon>
        <taxon>NPAAA clade</taxon>
        <taxon>indigoferoid/millettioid clade</taxon>
        <taxon>Phaseoleae</taxon>
        <taxon>Flemingia</taxon>
    </lineage>
</organism>
<protein>
    <submittedName>
        <fullName evidence="2">Uncharacterized protein</fullName>
    </submittedName>
</protein>
<dbReference type="PANTHER" id="PTHR33672:SF24">
    <property type="entry name" value="OS01G0798600 PROTEIN"/>
    <property type="match status" value="1"/>
</dbReference>
<evidence type="ECO:0000313" key="3">
    <source>
        <dbReference type="Proteomes" id="UP001603857"/>
    </source>
</evidence>
<dbReference type="EMBL" id="JBGMDY010000002">
    <property type="protein sequence ID" value="KAL2342913.1"/>
    <property type="molecule type" value="Genomic_DNA"/>
</dbReference>
<feature type="compositionally biased region" description="Basic and acidic residues" evidence="1">
    <location>
        <begin position="1"/>
        <end position="18"/>
    </location>
</feature>
<dbReference type="InterPro" id="IPR040340">
    <property type="entry name" value="CEST/Y3IP1"/>
</dbReference>
<evidence type="ECO:0000313" key="2">
    <source>
        <dbReference type="EMBL" id="KAL2342913.1"/>
    </source>
</evidence>
<evidence type="ECO:0000256" key="1">
    <source>
        <dbReference type="SAM" id="MobiDB-lite"/>
    </source>
</evidence>
<proteinExistence type="predicted"/>
<keyword evidence="3" id="KW-1185">Reference proteome</keyword>
<reference evidence="2 3" key="1">
    <citation type="submission" date="2024-08" db="EMBL/GenBank/DDBJ databases">
        <title>Insights into the chromosomal genome structure of Flemingia macrophylla.</title>
        <authorList>
            <person name="Ding Y."/>
            <person name="Zhao Y."/>
            <person name="Bi W."/>
            <person name="Wu M."/>
            <person name="Zhao G."/>
            <person name="Gong Y."/>
            <person name="Li W."/>
            <person name="Zhang P."/>
        </authorList>
    </citation>
    <scope>NUCLEOTIDE SEQUENCE [LARGE SCALE GENOMIC DNA]</scope>
    <source>
        <strain evidence="2">DYQJB</strain>
        <tissue evidence="2">Leaf</tissue>
    </source>
</reference>
<dbReference type="Proteomes" id="UP001603857">
    <property type="component" value="Unassembled WGS sequence"/>
</dbReference>
<sequence length="188" mass="21424">MEKPKILIKKSSENEKQNSVHPLPPRKPSSKASNNATGLYTLPLLQPSFKFLAITYPNSTTSSPRLNLSKKKVKIKSLESSSKVKNVTYNYKLQEIPKSDRAKAERFKCSSLCMYLPWFGKTKPVKERKEETQMRAVYPVLSEPDSLENFEPSSVVTRARIQENEVDNSISSYFDLPSELFKFTSHTA</sequence>